<dbReference type="EMBL" id="SRMA01025418">
    <property type="protein sequence ID" value="TRY94843.1"/>
    <property type="molecule type" value="Genomic_DNA"/>
</dbReference>
<evidence type="ECO:0008006" key="4">
    <source>
        <dbReference type="Google" id="ProtNLM"/>
    </source>
</evidence>
<gene>
    <name evidence="2" type="ORF">DNTS_025183</name>
</gene>
<dbReference type="AlphaFoldDB" id="A0A553QY03"/>
<evidence type="ECO:0000313" key="3">
    <source>
        <dbReference type="Proteomes" id="UP000316079"/>
    </source>
</evidence>
<protein>
    <recommendedName>
        <fullName evidence="4">Secreted protein</fullName>
    </recommendedName>
</protein>
<accession>A0A553QY03</accession>
<keyword evidence="1" id="KW-0732">Signal</keyword>
<reference evidence="2 3" key="1">
    <citation type="journal article" date="2019" name="Sci. Data">
        <title>Hybrid genome assembly and annotation of Danionella translucida.</title>
        <authorList>
            <person name="Kadobianskyi M."/>
            <person name="Schulze L."/>
            <person name="Schuelke M."/>
            <person name="Judkewitz B."/>
        </authorList>
    </citation>
    <scope>NUCLEOTIDE SEQUENCE [LARGE SCALE GENOMIC DNA]</scope>
    <source>
        <strain evidence="2 3">Bolton</strain>
    </source>
</reference>
<sequence>MDPRGWKALLLLSVFCQLGTAGKYGVRFVMQLVELMRRAAEALRLELCFITLESDSEDAPPSDSLQAPSEAFTLVHRYKRFVFRPLLDEEKAVCLRRGCALVNSSALMVSFTPGTRLAETVDAANACGSAVFGQCDLCCC</sequence>
<organism evidence="2 3">
    <name type="scientific">Danionella cerebrum</name>
    <dbReference type="NCBI Taxonomy" id="2873325"/>
    <lineage>
        <taxon>Eukaryota</taxon>
        <taxon>Metazoa</taxon>
        <taxon>Chordata</taxon>
        <taxon>Craniata</taxon>
        <taxon>Vertebrata</taxon>
        <taxon>Euteleostomi</taxon>
        <taxon>Actinopterygii</taxon>
        <taxon>Neopterygii</taxon>
        <taxon>Teleostei</taxon>
        <taxon>Ostariophysi</taxon>
        <taxon>Cypriniformes</taxon>
        <taxon>Danionidae</taxon>
        <taxon>Danioninae</taxon>
        <taxon>Danionella</taxon>
    </lineage>
</organism>
<dbReference type="Proteomes" id="UP000316079">
    <property type="component" value="Unassembled WGS sequence"/>
</dbReference>
<feature type="signal peptide" evidence="1">
    <location>
        <begin position="1"/>
        <end position="21"/>
    </location>
</feature>
<keyword evidence="3" id="KW-1185">Reference proteome</keyword>
<evidence type="ECO:0000256" key="1">
    <source>
        <dbReference type="SAM" id="SignalP"/>
    </source>
</evidence>
<feature type="chain" id="PRO_5022000117" description="Secreted protein" evidence="1">
    <location>
        <begin position="22"/>
        <end position="140"/>
    </location>
</feature>
<proteinExistence type="predicted"/>
<name>A0A553QY03_9TELE</name>
<evidence type="ECO:0000313" key="2">
    <source>
        <dbReference type="EMBL" id="TRY94843.1"/>
    </source>
</evidence>
<comment type="caution">
    <text evidence="2">The sequence shown here is derived from an EMBL/GenBank/DDBJ whole genome shotgun (WGS) entry which is preliminary data.</text>
</comment>